<evidence type="ECO:0000259" key="13">
    <source>
        <dbReference type="Pfam" id="PF00593"/>
    </source>
</evidence>
<dbReference type="GO" id="GO:0009279">
    <property type="term" value="C:cell outer membrane"/>
    <property type="evidence" value="ECO:0007669"/>
    <property type="project" value="UniProtKB-SubCell"/>
</dbReference>
<keyword evidence="5 12" id="KW-0732">Signal</keyword>
<dbReference type="EMBL" id="QKYU01000005">
    <property type="protein sequence ID" value="PZW48320.1"/>
    <property type="molecule type" value="Genomic_DNA"/>
</dbReference>
<evidence type="ECO:0000256" key="9">
    <source>
        <dbReference type="ARBA" id="ARBA00023237"/>
    </source>
</evidence>
<comment type="caution">
    <text evidence="15">The sequence shown here is derived from an EMBL/GenBank/DDBJ whole genome shotgun (WGS) entry which is preliminary data.</text>
</comment>
<evidence type="ECO:0000313" key="15">
    <source>
        <dbReference type="EMBL" id="PZW48320.1"/>
    </source>
</evidence>
<evidence type="ECO:0000256" key="12">
    <source>
        <dbReference type="SAM" id="SignalP"/>
    </source>
</evidence>
<feature type="signal peptide" evidence="12">
    <location>
        <begin position="1"/>
        <end position="24"/>
    </location>
</feature>
<feature type="domain" description="TonB-dependent receptor plug" evidence="14">
    <location>
        <begin position="45"/>
        <end position="152"/>
    </location>
</feature>
<dbReference type="InterPro" id="IPR000531">
    <property type="entry name" value="Beta-barrel_TonB"/>
</dbReference>
<keyword evidence="8 10" id="KW-0472">Membrane</keyword>
<proteinExistence type="inferred from homology"/>
<dbReference type="PROSITE" id="PS52016">
    <property type="entry name" value="TONB_DEPENDENT_REC_3"/>
    <property type="match status" value="1"/>
</dbReference>
<comment type="similarity">
    <text evidence="10 11">Belongs to the TonB-dependent receptor family.</text>
</comment>
<dbReference type="Pfam" id="PF00593">
    <property type="entry name" value="TonB_dep_Rec_b-barrel"/>
    <property type="match status" value="1"/>
</dbReference>
<dbReference type="InterPro" id="IPR039426">
    <property type="entry name" value="TonB-dep_rcpt-like"/>
</dbReference>
<evidence type="ECO:0000256" key="4">
    <source>
        <dbReference type="ARBA" id="ARBA00022692"/>
    </source>
</evidence>
<evidence type="ECO:0000256" key="5">
    <source>
        <dbReference type="ARBA" id="ARBA00022729"/>
    </source>
</evidence>
<evidence type="ECO:0000256" key="8">
    <source>
        <dbReference type="ARBA" id="ARBA00023136"/>
    </source>
</evidence>
<feature type="chain" id="PRO_5016105728" evidence="12">
    <location>
        <begin position="25"/>
        <end position="649"/>
    </location>
</feature>
<dbReference type="SUPFAM" id="SSF56935">
    <property type="entry name" value="Porins"/>
    <property type="match status" value="1"/>
</dbReference>
<keyword evidence="16" id="KW-1185">Reference proteome</keyword>
<evidence type="ECO:0000256" key="11">
    <source>
        <dbReference type="RuleBase" id="RU003357"/>
    </source>
</evidence>
<dbReference type="AlphaFoldDB" id="A0A2W7IMC7"/>
<evidence type="ECO:0000256" key="6">
    <source>
        <dbReference type="ARBA" id="ARBA00023065"/>
    </source>
</evidence>
<keyword evidence="7 11" id="KW-0798">TonB box</keyword>
<evidence type="ECO:0000256" key="1">
    <source>
        <dbReference type="ARBA" id="ARBA00004571"/>
    </source>
</evidence>
<dbReference type="InterPro" id="IPR037066">
    <property type="entry name" value="Plug_dom_sf"/>
</dbReference>
<dbReference type="Gene3D" id="2.170.130.10">
    <property type="entry name" value="TonB-dependent receptor, plug domain"/>
    <property type="match status" value="1"/>
</dbReference>
<sequence length="649" mass="70117">MRRLLLLATTLSPATALMPATAWSQTPLLLPDTVVTATRVPTPAERVPAAITIISRETIQERGYQTLAEALRSVPGFTMIQAGGIGQQASGFVRGANSNQVTVLLDGVVINDPSTPAGAFNFGNDLLGDIERIEVLRGPASALYGSSAIGGVVNMITRRAPADKAFQGFGELAGGTQDTARGTIGGAGTIGIWDYMAAIQGLTTRGSNAVAPRFPNRTSERDGFQGAAGTARLGVTPIEGLRLEGLLRWRENHLDLDSVPYDDPNYTGNDRRWYGQLRGSAVLLDGAWTTGLRVAQTEDRRSYHNLMDAGSTATTDDLFRGSRTTYEWTNTVRLPDAGIVTDPALSFGLTHAREAVDQNSGSPAFRTTTHATETSDAAQAALQFRVLERLDIAAGLRRDAYEGFDEATTWRLGGVFAIPEAATRLRAAAGSGFKAPALYERFGRIGTYFRGNPDLRPEYSESWEIGSETDLPVFGRPDGLTLGVTYFDTKSRDLINYDTTYSTLVNVDRARIKGIEWTATARISPEIELTGAWTITDARNARTGERLLRRPENQWSLSARLVPVPKVVVSPEVLVVGRTQDSTYDDSGNFVGAAENKAGTVVNVTATYAWTEAITFFTEGRNLGNSRYEPANGFVVPGRSLLVGTRFVF</sequence>
<keyword evidence="4 10" id="KW-0812">Transmembrane</keyword>
<evidence type="ECO:0000256" key="7">
    <source>
        <dbReference type="ARBA" id="ARBA00023077"/>
    </source>
</evidence>
<feature type="domain" description="TonB-dependent receptor-like beta-barrel" evidence="13">
    <location>
        <begin position="227"/>
        <end position="623"/>
    </location>
</feature>
<dbReference type="RefSeq" id="WP_111397199.1">
    <property type="nucleotide sequence ID" value="NZ_QKYU01000005.1"/>
</dbReference>
<dbReference type="PANTHER" id="PTHR30069:SF53">
    <property type="entry name" value="COLICIN I RECEPTOR-RELATED"/>
    <property type="match status" value="1"/>
</dbReference>
<evidence type="ECO:0000259" key="14">
    <source>
        <dbReference type="Pfam" id="PF07715"/>
    </source>
</evidence>
<evidence type="ECO:0000256" key="10">
    <source>
        <dbReference type="PROSITE-ProRule" id="PRU01360"/>
    </source>
</evidence>
<reference evidence="15 16" key="1">
    <citation type="submission" date="2018-06" db="EMBL/GenBank/DDBJ databases">
        <title>Genomic Encyclopedia of Archaeal and Bacterial Type Strains, Phase II (KMG-II): from individual species to whole genera.</title>
        <authorList>
            <person name="Goeker M."/>
        </authorList>
    </citation>
    <scope>NUCLEOTIDE SEQUENCE [LARGE SCALE GENOMIC DNA]</scope>
    <source>
        <strain evidence="15 16">DSM 24525</strain>
    </source>
</reference>
<dbReference type="GO" id="GO:0006811">
    <property type="term" value="P:monoatomic ion transport"/>
    <property type="evidence" value="ECO:0007669"/>
    <property type="project" value="UniProtKB-KW"/>
</dbReference>
<evidence type="ECO:0000256" key="3">
    <source>
        <dbReference type="ARBA" id="ARBA00022452"/>
    </source>
</evidence>
<accession>A0A2W7IMC7</accession>
<evidence type="ECO:0000256" key="2">
    <source>
        <dbReference type="ARBA" id="ARBA00022448"/>
    </source>
</evidence>
<dbReference type="Gene3D" id="2.40.170.20">
    <property type="entry name" value="TonB-dependent receptor, beta-barrel domain"/>
    <property type="match status" value="1"/>
</dbReference>
<dbReference type="Pfam" id="PF07715">
    <property type="entry name" value="Plug"/>
    <property type="match status" value="1"/>
</dbReference>
<gene>
    <name evidence="15" type="ORF">C8P66_10568</name>
</gene>
<organism evidence="15 16">
    <name type="scientific">Humitalea rosea</name>
    <dbReference type="NCBI Taxonomy" id="990373"/>
    <lineage>
        <taxon>Bacteria</taxon>
        <taxon>Pseudomonadati</taxon>
        <taxon>Pseudomonadota</taxon>
        <taxon>Alphaproteobacteria</taxon>
        <taxon>Acetobacterales</taxon>
        <taxon>Roseomonadaceae</taxon>
        <taxon>Humitalea</taxon>
    </lineage>
</organism>
<dbReference type="InterPro" id="IPR036942">
    <property type="entry name" value="Beta-barrel_TonB_sf"/>
</dbReference>
<dbReference type="GO" id="GO:0015889">
    <property type="term" value="P:cobalamin transport"/>
    <property type="evidence" value="ECO:0007669"/>
    <property type="project" value="TreeGrafter"/>
</dbReference>
<keyword evidence="6" id="KW-0406">Ion transport</keyword>
<dbReference type="Proteomes" id="UP000249688">
    <property type="component" value="Unassembled WGS sequence"/>
</dbReference>
<comment type="subcellular location">
    <subcellularLocation>
        <location evidence="1 10">Cell outer membrane</location>
        <topology evidence="1 10">Multi-pass membrane protein</topology>
    </subcellularLocation>
</comment>
<dbReference type="OrthoDB" id="9760333at2"/>
<keyword evidence="9 10" id="KW-0998">Cell outer membrane</keyword>
<dbReference type="CDD" id="cd01347">
    <property type="entry name" value="ligand_gated_channel"/>
    <property type="match status" value="1"/>
</dbReference>
<dbReference type="InterPro" id="IPR012910">
    <property type="entry name" value="Plug_dom"/>
</dbReference>
<protein>
    <submittedName>
        <fullName evidence="15">Vitamin B12 transporter</fullName>
    </submittedName>
</protein>
<keyword evidence="2 10" id="KW-0813">Transport</keyword>
<dbReference type="PANTHER" id="PTHR30069">
    <property type="entry name" value="TONB-DEPENDENT OUTER MEMBRANE RECEPTOR"/>
    <property type="match status" value="1"/>
</dbReference>
<name>A0A2W7IMC7_9PROT</name>
<evidence type="ECO:0000313" key="16">
    <source>
        <dbReference type="Proteomes" id="UP000249688"/>
    </source>
</evidence>
<keyword evidence="3 10" id="KW-1134">Transmembrane beta strand</keyword>